<proteinExistence type="predicted"/>
<reference evidence="2" key="1">
    <citation type="journal article" date="2024" name="Proc. Natl. Acad. Sci. U.S.A.">
        <title>Extraordinary preservation of gene collinearity over three hundred million years revealed in homosporous lycophytes.</title>
        <authorList>
            <person name="Li C."/>
            <person name="Wickell D."/>
            <person name="Kuo L.Y."/>
            <person name="Chen X."/>
            <person name="Nie B."/>
            <person name="Liao X."/>
            <person name="Peng D."/>
            <person name="Ji J."/>
            <person name="Jenkins J."/>
            <person name="Williams M."/>
            <person name="Shu S."/>
            <person name="Plott C."/>
            <person name="Barry K."/>
            <person name="Rajasekar S."/>
            <person name="Grimwood J."/>
            <person name="Han X."/>
            <person name="Sun S."/>
            <person name="Hou Z."/>
            <person name="He W."/>
            <person name="Dai G."/>
            <person name="Sun C."/>
            <person name="Schmutz J."/>
            <person name="Leebens-Mack J.H."/>
            <person name="Li F.W."/>
            <person name="Wang L."/>
        </authorList>
    </citation>
    <scope>NUCLEOTIDE SEQUENCE [LARGE SCALE GENOMIC DNA]</scope>
    <source>
        <strain evidence="2">cv. PW_Plant_1</strain>
    </source>
</reference>
<protein>
    <submittedName>
        <fullName evidence="1">Uncharacterized protein</fullName>
    </submittedName>
</protein>
<dbReference type="EMBL" id="CM055108">
    <property type="protein sequence ID" value="KAJ7524324.1"/>
    <property type="molecule type" value="Genomic_DNA"/>
</dbReference>
<evidence type="ECO:0000313" key="1">
    <source>
        <dbReference type="EMBL" id="KAJ7524324.1"/>
    </source>
</evidence>
<organism evidence="1 2">
    <name type="scientific">Diphasiastrum complanatum</name>
    <name type="common">Issler's clubmoss</name>
    <name type="synonym">Lycopodium complanatum</name>
    <dbReference type="NCBI Taxonomy" id="34168"/>
    <lineage>
        <taxon>Eukaryota</taxon>
        <taxon>Viridiplantae</taxon>
        <taxon>Streptophyta</taxon>
        <taxon>Embryophyta</taxon>
        <taxon>Tracheophyta</taxon>
        <taxon>Lycopodiopsida</taxon>
        <taxon>Lycopodiales</taxon>
        <taxon>Lycopodiaceae</taxon>
        <taxon>Lycopodioideae</taxon>
        <taxon>Diphasiastrum</taxon>
    </lineage>
</organism>
<comment type="caution">
    <text evidence="1">The sequence shown here is derived from an EMBL/GenBank/DDBJ whole genome shotgun (WGS) entry which is preliminary data.</text>
</comment>
<name>A0ACC2B3F1_DIPCM</name>
<dbReference type="Proteomes" id="UP001162992">
    <property type="component" value="Chromosome 17"/>
</dbReference>
<evidence type="ECO:0000313" key="2">
    <source>
        <dbReference type="Proteomes" id="UP001162992"/>
    </source>
</evidence>
<gene>
    <name evidence="1" type="ORF">O6H91_17G000800</name>
</gene>
<sequence>MTEAFLTSLSIENPSTLLSIDTGNHDEIPACRQVEADGPPDINLPLSDELHPSCQWFSSKEIEALDVSLAPPVGEPGSSSPVPKGRRLVRRSDTIWGAWFFFNHYFRASLKDKGQAKLSGEGLLQSELDNKCDLRLDVFLVQHDMENMYMWVFKERPENALGKMQLRSYMNGHSRFGEPQFPFSVEKGFARSHRMQRKHYKGLSNPQCIHGIEVIRSPNLNFLSEDCRKRWIELTGRDLSFSLPPDAEAFSEWRSLPSPDHDLDSLSLPLQSKPCNGSLKKLSSSSSSRISEKANGPSLNLSTLLSSQFTDNLSSSGKKRKTISSLGQDLDNTVPILNFTGEPIDLESEQGGRASWKLSFSGMMTEASGPVTGAKSIYEDEEGYLIMVSLPFTDMHRLRVSWRNTATHGVVKIHCTSIAGMPFVTRGDRTFKLTDPNPEHCPPGEFVREIELATRIPENAELKAFYVEASAGLEIMVPKHHNSSEEREVRVYLPPQLAQSSTSGAHMFRKPGAKVSSPGDSVSGECLVTKYMLKDWLEEI</sequence>
<accession>A0ACC2B3F1</accession>
<keyword evidence="2" id="KW-1185">Reference proteome</keyword>